<feature type="transmembrane region" description="Helical" evidence="6">
    <location>
        <begin position="20"/>
        <end position="40"/>
    </location>
</feature>
<dbReference type="eggNOG" id="ENOG502SIYQ">
    <property type="taxonomic scope" value="Eukaryota"/>
</dbReference>
<dbReference type="OrthoDB" id="5429740at2759"/>
<dbReference type="STRING" id="1170229.K9G8Y9"/>
<reference evidence="9" key="1">
    <citation type="journal article" date="2012" name="BMC Genomics">
        <title>Genome sequence of the necrotrophic fungus Penicillium digitatum, the main postharvest pathogen of citrus.</title>
        <authorList>
            <person name="Marcet-Houben M."/>
            <person name="Ballester A.-R."/>
            <person name="de la Fuente B."/>
            <person name="Harries E."/>
            <person name="Marcos J.F."/>
            <person name="Gonzalez-Candelas L."/>
            <person name="Gabaldon T."/>
        </authorList>
    </citation>
    <scope>NUCLEOTIDE SEQUENCE [LARGE SCALE GENOMIC DNA]</scope>
    <source>
        <strain evidence="9">PHI26 / CECT 20796</strain>
    </source>
</reference>
<evidence type="ECO:0000256" key="3">
    <source>
        <dbReference type="ARBA" id="ARBA00022989"/>
    </source>
</evidence>
<sequence>MALGEPPPGIDLYADRGPVKIAPVIATYVIAVIAVGLRFYSRVRVQAVRIAADDWLIAAALLVLSAGFALVVVASGNPGLGKHIWVVPHTQAEDVMHTLFAFVLLYLVSNPLIKLSILLFYRRIFGMTNSMWFYPNGGRCVYDIYKFYISYAAVNVATDVSILMVPMPIVWKLQMPRTQKILVCGILLIGGLCVNPFPDSQVHLTQKLMIFLSVCVTSFVRIYYIHFLRAHDYTWVVGNVFLWSSIEPSIGILCACLPTLHPMIRSVISRVFGISSNRYDSKKQETTNKRTIVRRQRPLDWDETLLTTRDVQVEMSGVRREYGEDGQITVDMDFRIVEESNQLNKR</sequence>
<protein>
    <recommendedName>
        <fullName evidence="7">Rhodopsin domain-containing protein</fullName>
    </recommendedName>
</protein>
<dbReference type="InParanoid" id="K9G8Y9"/>
<feature type="domain" description="Rhodopsin" evidence="7">
    <location>
        <begin position="131"/>
        <end position="265"/>
    </location>
</feature>
<keyword evidence="2 6" id="KW-0812">Transmembrane</keyword>
<evidence type="ECO:0000256" key="5">
    <source>
        <dbReference type="ARBA" id="ARBA00038359"/>
    </source>
</evidence>
<dbReference type="AlphaFoldDB" id="K9G8Y9"/>
<accession>K9G8Y9</accession>
<dbReference type="Pfam" id="PF20684">
    <property type="entry name" value="Fung_rhodopsin"/>
    <property type="match status" value="2"/>
</dbReference>
<keyword evidence="3 6" id="KW-1133">Transmembrane helix</keyword>
<comment type="caution">
    <text evidence="8">The sequence shown here is derived from an EMBL/GenBank/DDBJ whole genome shotgun (WGS) entry which is preliminary data.</text>
</comment>
<dbReference type="PANTHER" id="PTHR33048">
    <property type="entry name" value="PTH11-LIKE INTEGRAL MEMBRANE PROTEIN (AFU_ORTHOLOGUE AFUA_5G11245)"/>
    <property type="match status" value="1"/>
</dbReference>
<keyword evidence="4 6" id="KW-0472">Membrane</keyword>
<dbReference type="EMBL" id="AKCT01000207">
    <property type="protein sequence ID" value="EKV11313.1"/>
    <property type="molecule type" value="Genomic_DNA"/>
</dbReference>
<name>K9G8Y9_PEND2</name>
<evidence type="ECO:0000313" key="9">
    <source>
        <dbReference type="Proteomes" id="UP000009882"/>
    </source>
</evidence>
<dbReference type="HOGENOM" id="CLU_028200_0_1_1"/>
<evidence type="ECO:0000256" key="2">
    <source>
        <dbReference type="ARBA" id="ARBA00022692"/>
    </source>
</evidence>
<evidence type="ECO:0000313" key="8">
    <source>
        <dbReference type="EMBL" id="EKV11313.1"/>
    </source>
</evidence>
<feature type="transmembrane region" description="Helical" evidence="6">
    <location>
        <begin position="177"/>
        <end position="197"/>
    </location>
</feature>
<feature type="domain" description="Rhodopsin" evidence="7">
    <location>
        <begin position="37"/>
        <end position="130"/>
    </location>
</feature>
<gene>
    <name evidence="8" type="ORF">PDIG_51500</name>
</gene>
<dbReference type="Proteomes" id="UP000009882">
    <property type="component" value="Unassembled WGS sequence"/>
</dbReference>
<proteinExistence type="inferred from homology"/>
<evidence type="ECO:0000256" key="6">
    <source>
        <dbReference type="SAM" id="Phobius"/>
    </source>
</evidence>
<feature type="transmembrane region" description="Helical" evidence="6">
    <location>
        <begin position="209"/>
        <end position="228"/>
    </location>
</feature>
<dbReference type="OMA" id="FLVCCRP"/>
<dbReference type="GO" id="GO:0016020">
    <property type="term" value="C:membrane"/>
    <property type="evidence" value="ECO:0007669"/>
    <property type="project" value="UniProtKB-SubCell"/>
</dbReference>
<feature type="transmembrane region" description="Helical" evidence="6">
    <location>
        <begin position="52"/>
        <end position="75"/>
    </location>
</feature>
<comment type="subcellular location">
    <subcellularLocation>
        <location evidence="1">Membrane</location>
        <topology evidence="1">Multi-pass membrane protein</topology>
    </subcellularLocation>
</comment>
<dbReference type="InterPro" id="IPR052337">
    <property type="entry name" value="SAT4-like"/>
</dbReference>
<keyword evidence="9" id="KW-1185">Reference proteome</keyword>
<evidence type="ECO:0000256" key="4">
    <source>
        <dbReference type="ARBA" id="ARBA00023136"/>
    </source>
</evidence>
<evidence type="ECO:0000259" key="7">
    <source>
        <dbReference type="Pfam" id="PF20684"/>
    </source>
</evidence>
<comment type="similarity">
    <text evidence="5">Belongs to the SAT4 family.</text>
</comment>
<evidence type="ECO:0000256" key="1">
    <source>
        <dbReference type="ARBA" id="ARBA00004141"/>
    </source>
</evidence>
<dbReference type="PANTHER" id="PTHR33048:SF163">
    <property type="entry name" value="INTEGRAL MEMBRANE PROTEIN (AFU_ORTHOLOGUE AFUA_8G05510)"/>
    <property type="match status" value="1"/>
</dbReference>
<organism evidence="8 9">
    <name type="scientific">Penicillium digitatum (strain PHI26 / CECT 20796)</name>
    <name type="common">Green mold</name>
    <dbReference type="NCBI Taxonomy" id="1170229"/>
    <lineage>
        <taxon>Eukaryota</taxon>
        <taxon>Fungi</taxon>
        <taxon>Dikarya</taxon>
        <taxon>Ascomycota</taxon>
        <taxon>Pezizomycotina</taxon>
        <taxon>Eurotiomycetes</taxon>
        <taxon>Eurotiomycetidae</taxon>
        <taxon>Eurotiales</taxon>
        <taxon>Aspergillaceae</taxon>
        <taxon>Penicillium</taxon>
    </lineage>
</organism>
<dbReference type="InterPro" id="IPR049326">
    <property type="entry name" value="Rhodopsin_dom_fungi"/>
</dbReference>
<feature type="transmembrane region" description="Helical" evidence="6">
    <location>
        <begin position="95"/>
        <end position="121"/>
    </location>
</feature>